<gene>
    <name evidence="1" type="ORF">MM415A00773_0005</name>
    <name evidence="2" type="ORF">TM448B01359_0005</name>
</gene>
<accession>A0A6M3KE23</accession>
<proteinExistence type="predicted"/>
<protein>
    <recommendedName>
        <fullName evidence="3">Glycosyltransferase</fullName>
    </recommendedName>
</protein>
<sequence>MRIYAVYRILYGEDFVQESIRSIEDIVDRIFVFWDDIPWGDVTSCIYKGTRVEYPVPVDNVKEKIEELKSPKIEMIYDHVKTNIGQFTHLVNDLILPNYDRPEIVFQIEPDHVFRKDQAESLIPELESLKESPVTTPQVVLWRVPSYHIPMINPGLMLWDLRKYKVIPPTGRHANLKGPPRRMKTFNHNLGACITARSMYWKHLLCIGFSPVIGDTLPSESWYEEKWLGWDPLGNNADLHPSTGHESTWPKAIPYPIEELPELIQERYGYERVLTRTLF</sequence>
<evidence type="ECO:0000313" key="2">
    <source>
        <dbReference type="EMBL" id="QJH98631.1"/>
    </source>
</evidence>
<dbReference type="EMBL" id="MT142408">
    <property type="protein sequence ID" value="QJA80130.1"/>
    <property type="molecule type" value="Genomic_DNA"/>
</dbReference>
<dbReference type="AlphaFoldDB" id="A0A6M3KE23"/>
<evidence type="ECO:0000313" key="1">
    <source>
        <dbReference type="EMBL" id="QJA80130.1"/>
    </source>
</evidence>
<organism evidence="1">
    <name type="scientific">viral metagenome</name>
    <dbReference type="NCBI Taxonomy" id="1070528"/>
    <lineage>
        <taxon>unclassified sequences</taxon>
        <taxon>metagenomes</taxon>
        <taxon>organismal metagenomes</taxon>
    </lineage>
</organism>
<reference evidence="1" key="1">
    <citation type="submission" date="2020-03" db="EMBL/GenBank/DDBJ databases">
        <title>The deep terrestrial virosphere.</title>
        <authorList>
            <person name="Holmfeldt K."/>
            <person name="Nilsson E."/>
            <person name="Simone D."/>
            <person name="Lopez-Fernandez M."/>
            <person name="Wu X."/>
            <person name="de Brujin I."/>
            <person name="Lundin D."/>
            <person name="Andersson A."/>
            <person name="Bertilsson S."/>
            <person name="Dopson M."/>
        </authorList>
    </citation>
    <scope>NUCLEOTIDE SEQUENCE</scope>
    <source>
        <strain evidence="1">MM415A00773</strain>
        <strain evidence="2">TM448B01359</strain>
    </source>
</reference>
<evidence type="ECO:0008006" key="3">
    <source>
        <dbReference type="Google" id="ProtNLM"/>
    </source>
</evidence>
<name>A0A6M3KE23_9ZZZZ</name>
<dbReference type="EMBL" id="MT144744">
    <property type="protein sequence ID" value="QJH98631.1"/>
    <property type="molecule type" value="Genomic_DNA"/>
</dbReference>